<organism evidence="1">
    <name type="scientific">uncultured Caudovirales phage</name>
    <dbReference type="NCBI Taxonomy" id="2100421"/>
    <lineage>
        <taxon>Viruses</taxon>
        <taxon>Duplodnaviria</taxon>
        <taxon>Heunggongvirae</taxon>
        <taxon>Uroviricota</taxon>
        <taxon>Caudoviricetes</taxon>
        <taxon>Peduoviridae</taxon>
        <taxon>Maltschvirus</taxon>
        <taxon>Maltschvirus maltsch</taxon>
    </lineage>
</organism>
<proteinExistence type="predicted"/>
<dbReference type="PANTHER" id="PTHR41287:SF1">
    <property type="entry name" value="PROTEIN YMFN"/>
    <property type="match status" value="1"/>
</dbReference>
<dbReference type="InterPro" id="IPR005021">
    <property type="entry name" value="Terminase_largesu-like"/>
</dbReference>
<evidence type="ECO:0000313" key="1">
    <source>
        <dbReference type="EMBL" id="CAB4175917.1"/>
    </source>
</evidence>
<accession>A0A6J5PZ87</accession>
<dbReference type="InterPro" id="IPR027417">
    <property type="entry name" value="P-loop_NTPase"/>
</dbReference>
<dbReference type="Gene3D" id="3.40.50.300">
    <property type="entry name" value="P-loop containing nucleotide triphosphate hydrolases"/>
    <property type="match status" value="1"/>
</dbReference>
<sequence length="487" mass="53685">MPTSTSNSLKMDSRTAQGVLEPRIWTKGGDLPSRGQEMIDFCAEIGYKLLPWQELLAMELCKIKPNGKWRFAEAGVIISRQNGKSTFLALRILAGMFLWGEKLQVHTAHKLTTSSEIFWKIDDIIQNNPKLLAEFVKKYETKGSQEIRMKNARYLVRANNSAARGIAAVDTIHMDEVREYQSDEVWSSLRFTQLSSENPQLIVYSNAGDANSVVLNKLRLRGIAASEGSDDQIGWFEWSAEPGCAIFIDGEPNWEAFAQANPSLGHTLQADNLQAAMHDDESIIRTELLCQWVNQINPAINPSNWEACADPNAKLDIEQTTWMAIDLSPDRKAAALVAAQQVGDKFIAALLQTWTNVEALDDKALANDIATWVRKYPTESVAFSRQTAGAVAARLSPAGISTVAVDGALYGQSCDEMLSAITSGRLIHPNQDEFNKQVLSAVKLPFKDGGWYLGRKVSNATICAAVGLAMCSHFATRPESEVDVYIG</sequence>
<dbReference type="EMBL" id="LR797522">
    <property type="protein sequence ID" value="CAB4222530.1"/>
    <property type="molecule type" value="Genomic_DNA"/>
</dbReference>
<dbReference type="PANTHER" id="PTHR41287">
    <property type="match status" value="1"/>
</dbReference>
<gene>
    <name evidence="2" type="ORF">UFOVP1652_26</name>
    <name evidence="1" type="ORF">UFOVP981_13</name>
</gene>
<name>A0A6J5PZ87_9CAUD</name>
<dbReference type="EMBL" id="LR796928">
    <property type="protein sequence ID" value="CAB4175917.1"/>
    <property type="molecule type" value="Genomic_DNA"/>
</dbReference>
<reference evidence="1" key="1">
    <citation type="submission" date="2020-05" db="EMBL/GenBank/DDBJ databases">
        <authorList>
            <person name="Chiriac C."/>
            <person name="Salcher M."/>
            <person name="Ghai R."/>
            <person name="Kavagutti S V."/>
        </authorList>
    </citation>
    <scope>NUCLEOTIDE SEQUENCE</scope>
</reference>
<evidence type="ECO:0000313" key="2">
    <source>
        <dbReference type="EMBL" id="CAB4222530.1"/>
    </source>
</evidence>
<protein>
    <submittedName>
        <fullName evidence="1">COG4626 Phage terminase-like protein, large subunit</fullName>
    </submittedName>
</protein>